<evidence type="ECO:0000256" key="5">
    <source>
        <dbReference type="ARBA" id="ARBA00023110"/>
    </source>
</evidence>
<name>A0A5R9GT01_9PROT</name>
<dbReference type="GO" id="GO:0042026">
    <property type="term" value="P:protein refolding"/>
    <property type="evidence" value="ECO:0007669"/>
    <property type="project" value="UniProtKB-ARBA"/>
</dbReference>
<evidence type="ECO:0000256" key="6">
    <source>
        <dbReference type="ARBA" id="ARBA00023186"/>
    </source>
</evidence>
<dbReference type="EMBL" id="VBRY01000006">
    <property type="protein sequence ID" value="TLS67222.1"/>
    <property type="molecule type" value="Genomic_DNA"/>
</dbReference>
<dbReference type="Gene3D" id="3.10.50.40">
    <property type="match status" value="1"/>
</dbReference>
<sequence length="181" mass="19913">MKIDHHKVVSFQYSLSNDAGEILDASEAGDPLVYLHGEENIIPGLERALEGKSVGDKLKVSLEADDAYGEYDPELVEVVSSEMFPGVENIEVGMEFQAAPEDDEDEDADFQFVRVTRVDGDQITVDGNHQFAGMRLHFDVTIEAIREATEEEIEHGHVHGDEGCCEEDCDEDECCGGGCCN</sequence>
<keyword evidence="5 9" id="KW-0697">Rotamase</keyword>
<evidence type="ECO:0000256" key="2">
    <source>
        <dbReference type="ARBA" id="ARBA00004496"/>
    </source>
</evidence>
<evidence type="ECO:0000256" key="1">
    <source>
        <dbReference type="ARBA" id="ARBA00000971"/>
    </source>
</evidence>
<comment type="subcellular location">
    <subcellularLocation>
        <location evidence="2">Cytoplasm</location>
    </subcellularLocation>
</comment>
<dbReference type="RefSeq" id="WP_138239138.1">
    <property type="nucleotide sequence ID" value="NZ_VBRY01000006.1"/>
</dbReference>
<dbReference type="PANTHER" id="PTHR47861:SF3">
    <property type="entry name" value="FKBP-TYPE PEPTIDYL-PROLYL CIS-TRANS ISOMERASE SLYD"/>
    <property type="match status" value="1"/>
</dbReference>
<keyword evidence="7 9" id="KW-0413">Isomerase</keyword>
<dbReference type="PANTHER" id="PTHR47861">
    <property type="entry name" value="FKBP-TYPE PEPTIDYL-PROLYL CIS-TRANS ISOMERASE SLYD"/>
    <property type="match status" value="1"/>
</dbReference>
<evidence type="ECO:0000256" key="9">
    <source>
        <dbReference type="PROSITE-ProRule" id="PRU00277"/>
    </source>
</evidence>
<reference evidence="12 13" key="1">
    <citation type="journal article" date="2019" name="Appl. Environ. Microbiol.">
        <title>Environmental Evidence and Genomic Insight of Iron-oxidizing Bacteria Preference Towards More Corrosion Resistant Stainless Steel at Higher Salinities.</title>
        <authorList>
            <person name="Garrison C.E."/>
            <person name="Price K.A."/>
            <person name="Field E.K."/>
        </authorList>
    </citation>
    <scope>NUCLEOTIDE SEQUENCE [LARGE SCALE GENOMIC DNA]</scope>
    <source>
        <strain evidence="12 13">P3</strain>
    </source>
</reference>
<dbReference type="OrthoDB" id="3173132at2"/>
<proteinExistence type="inferred from homology"/>
<comment type="caution">
    <text evidence="12">The sequence shown here is derived from an EMBL/GenBank/DDBJ whole genome shotgun (WGS) entry which is preliminary data.</text>
</comment>
<dbReference type="GO" id="GO:0005737">
    <property type="term" value="C:cytoplasm"/>
    <property type="evidence" value="ECO:0007669"/>
    <property type="project" value="UniProtKB-SubCell"/>
</dbReference>
<dbReference type="GO" id="GO:0003755">
    <property type="term" value="F:peptidyl-prolyl cis-trans isomerase activity"/>
    <property type="evidence" value="ECO:0007669"/>
    <property type="project" value="UniProtKB-UniRule"/>
</dbReference>
<dbReference type="Proteomes" id="UP000306585">
    <property type="component" value="Unassembled WGS sequence"/>
</dbReference>
<organism evidence="12 13">
    <name type="scientific">Mariprofundus erugo</name>
    <dbReference type="NCBI Taxonomy" id="2528639"/>
    <lineage>
        <taxon>Bacteria</taxon>
        <taxon>Pseudomonadati</taxon>
        <taxon>Pseudomonadota</taxon>
        <taxon>Candidatius Mariprofundia</taxon>
        <taxon>Mariprofundales</taxon>
        <taxon>Mariprofundaceae</taxon>
        <taxon>Mariprofundus</taxon>
    </lineage>
</organism>
<protein>
    <recommendedName>
        <fullName evidence="10">Peptidyl-prolyl cis-trans isomerase</fullName>
        <ecNumber evidence="10">5.2.1.8</ecNumber>
    </recommendedName>
</protein>
<dbReference type="SUPFAM" id="SSF54534">
    <property type="entry name" value="FKBP-like"/>
    <property type="match status" value="1"/>
</dbReference>
<gene>
    <name evidence="12" type="ORF">FEF65_07215</name>
</gene>
<evidence type="ECO:0000256" key="7">
    <source>
        <dbReference type="ARBA" id="ARBA00023235"/>
    </source>
</evidence>
<dbReference type="Pfam" id="PF00254">
    <property type="entry name" value="FKBP_C"/>
    <property type="match status" value="1"/>
</dbReference>
<dbReference type="PROSITE" id="PS50059">
    <property type="entry name" value="FKBP_PPIASE"/>
    <property type="match status" value="1"/>
</dbReference>
<evidence type="ECO:0000256" key="3">
    <source>
        <dbReference type="ARBA" id="ARBA00006577"/>
    </source>
</evidence>
<feature type="domain" description="PPIase FKBP-type" evidence="11">
    <location>
        <begin position="6"/>
        <end position="100"/>
    </location>
</feature>
<evidence type="ECO:0000256" key="4">
    <source>
        <dbReference type="ARBA" id="ARBA00022490"/>
    </source>
</evidence>
<evidence type="ECO:0000313" key="12">
    <source>
        <dbReference type="EMBL" id="TLS67222.1"/>
    </source>
</evidence>
<keyword evidence="13" id="KW-1185">Reference proteome</keyword>
<comment type="function">
    <text evidence="8">Also involved in hydrogenase metallocenter assembly, probably by participating in the nickel insertion step. This function in hydrogenase biosynthesis requires chaperone activity and the presence of the metal-binding domain, but not PPIase activity.</text>
</comment>
<keyword evidence="4" id="KW-0963">Cytoplasm</keyword>
<keyword evidence="6" id="KW-0143">Chaperone</keyword>
<dbReference type="InterPro" id="IPR046357">
    <property type="entry name" value="PPIase_dom_sf"/>
</dbReference>
<dbReference type="InterPro" id="IPR001179">
    <property type="entry name" value="PPIase_FKBP_dom"/>
</dbReference>
<evidence type="ECO:0000256" key="10">
    <source>
        <dbReference type="RuleBase" id="RU003915"/>
    </source>
</evidence>
<evidence type="ECO:0000256" key="8">
    <source>
        <dbReference type="ARBA" id="ARBA00037071"/>
    </source>
</evidence>
<comment type="catalytic activity">
    <reaction evidence="1 9 10">
        <text>[protein]-peptidylproline (omega=180) = [protein]-peptidylproline (omega=0)</text>
        <dbReference type="Rhea" id="RHEA:16237"/>
        <dbReference type="Rhea" id="RHEA-COMP:10747"/>
        <dbReference type="Rhea" id="RHEA-COMP:10748"/>
        <dbReference type="ChEBI" id="CHEBI:83833"/>
        <dbReference type="ChEBI" id="CHEBI:83834"/>
        <dbReference type="EC" id="5.2.1.8"/>
    </reaction>
</comment>
<evidence type="ECO:0000259" key="11">
    <source>
        <dbReference type="PROSITE" id="PS50059"/>
    </source>
</evidence>
<evidence type="ECO:0000313" key="13">
    <source>
        <dbReference type="Proteomes" id="UP000306585"/>
    </source>
</evidence>
<dbReference type="AlphaFoldDB" id="A0A5R9GT01"/>
<comment type="similarity">
    <text evidence="3 10">Belongs to the FKBP-type PPIase family.</text>
</comment>
<dbReference type="EC" id="5.2.1.8" evidence="10"/>
<accession>A0A5R9GT01</accession>